<gene>
    <name evidence="1" type="ORF">B8W69_09635</name>
</gene>
<dbReference type="AlphaFoldDB" id="A0A1X2L5K4"/>
<protein>
    <submittedName>
        <fullName evidence="1">Uncharacterized protein</fullName>
    </submittedName>
</protein>
<dbReference type="EMBL" id="NCXM01000008">
    <property type="protein sequence ID" value="OSC29252.1"/>
    <property type="molecule type" value="Genomic_DNA"/>
</dbReference>
<name>A0A1X2L5K4_9MYCO</name>
<evidence type="ECO:0000313" key="2">
    <source>
        <dbReference type="Proteomes" id="UP000242320"/>
    </source>
</evidence>
<proteinExistence type="predicted"/>
<keyword evidence="2" id="KW-1185">Reference proteome</keyword>
<evidence type="ECO:0000313" key="1">
    <source>
        <dbReference type="EMBL" id="OSC29252.1"/>
    </source>
</evidence>
<dbReference type="OrthoDB" id="4752985at2"/>
<comment type="caution">
    <text evidence="1">The sequence shown here is derived from an EMBL/GenBank/DDBJ whole genome shotgun (WGS) entry which is preliminary data.</text>
</comment>
<accession>A0A1X2L5K4</accession>
<sequence>MRTPIKKAIVVSGGAAAVVLTVEFGAADVSPAGSATTAPAYPSANVATPLPGAPASGLHIATLAGCIPGANC</sequence>
<dbReference type="RefSeq" id="WP_085289603.1">
    <property type="nucleotide sequence ID" value="NZ_NCXM01000008.1"/>
</dbReference>
<organism evidence="1 2">
    <name type="scientific">Mycolicibacterium vulneris</name>
    <dbReference type="NCBI Taxonomy" id="547163"/>
    <lineage>
        <taxon>Bacteria</taxon>
        <taxon>Bacillati</taxon>
        <taxon>Actinomycetota</taxon>
        <taxon>Actinomycetes</taxon>
        <taxon>Mycobacteriales</taxon>
        <taxon>Mycobacteriaceae</taxon>
        <taxon>Mycolicibacterium</taxon>
    </lineage>
</organism>
<dbReference type="Proteomes" id="UP000242320">
    <property type="component" value="Unassembled WGS sequence"/>
</dbReference>
<reference evidence="1 2" key="1">
    <citation type="submission" date="2017-04" db="EMBL/GenBank/DDBJ databases">
        <title>The new phylogeny of genus Mycobacterium.</title>
        <authorList>
            <person name="Tortoli E."/>
            <person name="Trovato A."/>
            <person name="Cirillo D.M."/>
        </authorList>
    </citation>
    <scope>NUCLEOTIDE SEQUENCE [LARGE SCALE GENOMIC DNA]</scope>
    <source>
        <strain evidence="1 2">DSM 45247</strain>
    </source>
</reference>